<dbReference type="PRINTS" id="PR00762">
    <property type="entry name" value="CLCHANNEL"/>
</dbReference>
<feature type="transmembrane region" description="Helical" evidence="5">
    <location>
        <begin position="54"/>
        <end position="70"/>
    </location>
</feature>
<dbReference type="GO" id="GO:0016020">
    <property type="term" value="C:membrane"/>
    <property type="evidence" value="ECO:0007669"/>
    <property type="project" value="UniProtKB-SubCell"/>
</dbReference>
<proteinExistence type="predicted"/>
<comment type="subcellular location">
    <subcellularLocation>
        <location evidence="1">Membrane</location>
        <topology evidence="1">Multi-pass membrane protein</topology>
    </subcellularLocation>
</comment>
<dbReference type="Pfam" id="PF00654">
    <property type="entry name" value="Voltage_CLC"/>
    <property type="match status" value="1"/>
</dbReference>
<feature type="transmembrane region" description="Helical" evidence="5">
    <location>
        <begin position="224"/>
        <end position="247"/>
    </location>
</feature>
<organism evidence="6 7">
    <name type="scientific">Taibaiella lutea</name>
    <dbReference type="NCBI Taxonomy" id="2608001"/>
    <lineage>
        <taxon>Bacteria</taxon>
        <taxon>Pseudomonadati</taxon>
        <taxon>Bacteroidota</taxon>
        <taxon>Chitinophagia</taxon>
        <taxon>Chitinophagales</taxon>
        <taxon>Chitinophagaceae</taxon>
        <taxon>Taibaiella</taxon>
    </lineage>
</organism>
<feature type="transmembrane region" description="Helical" evidence="5">
    <location>
        <begin position="267"/>
        <end position="285"/>
    </location>
</feature>
<dbReference type="SUPFAM" id="SSF81340">
    <property type="entry name" value="Clc chloride channel"/>
    <property type="match status" value="1"/>
</dbReference>
<dbReference type="InterPro" id="IPR050368">
    <property type="entry name" value="ClC-type_chloride_channel"/>
</dbReference>
<evidence type="ECO:0000256" key="1">
    <source>
        <dbReference type="ARBA" id="ARBA00004141"/>
    </source>
</evidence>
<feature type="transmembrane region" description="Helical" evidence="5">
    <location>
        <begin position="396"/>
        <end position="417"/>
    </location>
</feature>
<evidence type="ECO:0000256" key="5">
    <source>
        <dbReference type="SAM" id="Phobius"/>
    </source>
</evidence>
<gene>
    <name evidence="6" type="ORF">F0919_05335</name>
</gene>
<evidence type="ECO:0000256" key="3">
    <source>
        <dbReference type="ARBA" id="ARBA00022989"/>
    </source>
</evidence>
<name>A0A5M6CPC4_9BACT</name>
<keyword evidence="7" id="KW-1185">Reference proteome</keyword>
<keyword evidence="2 5" id="KW-0812">Transmembrane</keyword>
<evidence type="ECO:0000313" key="7">
    <source>
        <dbReference type="Proteomes" id="UP000323632"/>
    </source>
</evidence>
<evidence type="ECO:0000256" key="2">
    <source>
        <dbReference type="ARBA" id="ARBA00022692"/>
    </source>
</evidence>
<dbReference type="EMBL" id="VWSH01000001">
    <property type="protein sequence ID" value="KAA5537098.1"/>
    <property type="molecule type" value="Genomic_DNA"/>
</dbReference>
<dbReference type="CDD" id="cd03682">
    <property type="entry name" value="ClC_sycA_like"/>
    <property type="match status" value="1"/>
</dbReference>
<dbReference type="PANTHER" id="PTHR43427">
    <property type="entry name" value="CHLORIDE CHANNEL PROTEIN CLC-E"/>
    <property type="match status" value="1"/>
</dbReference>
<keyword evidence="3 5" id="KW-1133">Transmembrane helix</keyword>
<dbReference type="AlphaFoldDB" id="A0A5M6CPC4"/>
<evidence type="ECO:0000313" key="6">
    <source>
        <dbReference type="EMBL" id="KAA5537098.1"/>
    </source>
</evidence>
<feature type="transmembrane region" description="Helical" evidence="5">
    <location>
        <begin position="147"/>
        <end position="172"/>
    </location>
</feature>
<dbReference type="InterPro" id="IPR001807">
    <property type="entry name" value="ClC"/>
</dbReference>
<dbReference type="Gene3D" id="1.10.3080.10">
    <property type="entry name" value="Clc chloride channel"/>
    <property type="match status" value="1"/>
</dbReference>
<protein>
    <submittedName>
        <fullName evidence="6">Voltage-gated chloride channel family protein</fullName>
    </submittedName>
</protein>
<dbReference type="PANTHER" id="PTHR43427:SF12">
    <property type="entry name" value="CHLORIDE TRANSPORTER"/>
    <property type="match status" value="1"/>
</dbReference>
<evidence type="ECO:0000256" key="4">
    <source>
        <dbReference type="ARBA" id="ARBA00023136"/>
    </source>
</evidence>
<dbReference type="InterPro" id="IPR014743">
    <property type="entry name" value="Cl-channel_core"/>
</dbReference>
<comment type="caution">
    <text evidence="6">The sequence shown here is derived from an EMBL/GenBank/DDBJ whole genome shotgun (WGS) entry which is preliminary data.</text>
</comment>
<dbReference type="Proteomes" id="UP000323632">
    <property type="component" value="Unassembled WGS sequence"/>
</dbReference>
<sequence>MFSKKSTTNYFSILIHLLKWTLIAFPVAALVGSVVALFLWLLDVVTNFRFTHGWLLYLLPLAGLLIWWLYKTAGKNAESGNNMILDEIHQPGGGIPLRMAPLVLITTIITHLFGGSAGREGTAVQIGGSLSSLIGKRLKLSTDETKLLLMMGVAAGFGAVFGTPLTGAIFALEVVYIGRMNYKALLPCLIASFLADMICSMWHIHHTQYHIQIVESLKSSTSIFHFDLLLIGEVIIGGALFGITSLLFSEFTHTVKSYSKEWIKVPWLIPVIGGGIVILLAFLLGTNDYLGLGVSNPDPNAVSILNCFKAGGADTWSWLWKLIFTGITLGMGFKGGEVTPLFFIGAALGNTLGTLCGAPVDLMAGLGFIAVFAGATNTPIACTLMGIELFGGEYALYYAIACFTAYYFSGHTGIYTAQRVINKKGGMQDEAEIQTLGDIRSRRINNRKK</sequence>
<accession>A0A5M6CPC4</accession>
<dbReference type="RefSeq" id="WP_150031674.1">
    <property type="nucleotide sequence ID" value="NZ_VWSH01000001.1"/>
</dbReference>
<dbReference type="GO" id="GO:0015108">
    <property type="term" value="F:chloride transmembrane transporter activity"/>
    <property type="evidence" value="ECO:0007669"/>
    <property type="project" value="InterPro"/>
</dbReference>
<feature type="transmembrane region" description="Helical" evidence="5">
    <location>
        <begin position="318"/>
        <end position="335"/>
    </location>
</feature>
<feature type="transmembrane region" description="Helical" evidence="5">
    <location>
        <begin position="20"/>
        <end position="42"/>
    </location>
</feature>
<keyword evidence="4 5" id="KW-0472">Membrane</keyword>
<feature type="transmembrane region" description="Helical" evidence="5">
    <location>
        <begin position="184"/>
        <end position="204"/>
    </location>
</feature>
<reference evidence="6 7" key="1">
    <citation type="submission" date="2019-09" db="EMBL/GenBank/DDBJ databases">
        <title>Genome sequence and assembly of Taibaiella sp.</title>
        <authorList>
            <person name="Chhetri G."/>
        </authorList>
    </citation>
    <scope>NUCLEOTIDE SEQUENCE [LARGE SCALE GENOMIC DNA]</scope>
    <source>
        <strain evidence="6 7">KVB11</strain>
    </source>
</reference>